<keyword evidence="4" id="KW-1185">Reference proteome</keyword>
<dbReference type="Proteomes" id="UP000000939">
    <property type="component" value="Chromosome"/>
</dbReference>
<evidence type="ECO:0000313" key="3">
    <source>
        <dbReference type="EMBL" id="ADG93900.1"/>
    </source>
</evidence>
<dbReference type="AlphaFoldDB" id="D5V0T8"/>
<keyword evidence="2 3" id="KW-0808">Transferase</keyword>
<dbReference type="GO" id="GO:0005829">
    <property type="term" value="C:cytosol"/>
    <property type="evidence" value="ECO:0007669"/>
    <property type="project" value="TreeGrafter"/>
</dbReference>
<proteinExistence type="predicted"/>
<dbReference type="PANTHER" id="PTHR30160:SF1">
    <property type="entry name" value="LIPOPOLYSACCHARIDE 1,2-N-ACETYLGLUCOSAMINETRANSFERASE-RELATED"/>
    <property type="match status" value="1"/>
</dbReference>
<protein>
    <submittedName>
        <fullName evidence="3">Lipopolysaccharide heptosyltransferase III</fullName>
    </submittedName>
</protein>
<dbReference type="GO" id="GO:0009244">
    <property type="term" value="P:lipopolysaccharide core region biosynthetic process"/>
    <property type="evidence" value="ECO:0007669"/>
    <property type="project" value="TreeGrafter"/>
</dbReference>
<dbReference type="SUPFAM" id="SSF53756">
    <property type="entry name" value="UDP-Glycosyltransferase/glycogen phosphorylase"/>
    <property type="match status" value="1"/>
</dbReference>
<dbReference type="PANTHER" id="PTHR30160">
    <property type="entry name" value="TETRAACYLDISACCHARIDE 4'-KINASE-RELATED"/>
    <property type="match status" value="1"/>
</dbReference>
<gene>
    <name evidence="3" type="ordered locus">Arnit_2249</name>
</gene>
<dbReference type="eggNOG" id="COG0859">
    <property type="taxonomic scope" value="Bacteria"/>
</dbReference>
<dbReference type="EMBL" id="CP001999">
    <property type="protein sequence ID" value="ADG93900.1"/>
    <property type="molecule type" value="Genomic_DNA"/>
</dbReference>
<evidence type="ECO:0000256" key="1">
    <source>
        <dbReference type="ARBA" id="ARBA00022676"/>
    </source>
</evidence>
<dbReference type="Pfam" id="PF01075">
    <property type="entry name" value="Glyco_transf_9"/>
    <property type="match status" value="1"/>
</dbReference>
<dbReference type="Gene3D" id="3.40.50.2000">
    <property type="entry name" value="Glycogen Phosphorylase B"/>
    <property type="match status" value="2"/>
</dbReference>
<dbReference type="CAZy" id="GT9">
    <property type="family name" value="Glycosyltransferase Family 9"/>
</dbReference>
<dbReference type="STRING" id="572480.Arnit_2249"/>
<name>D5V0T8_ARCNC</name>
<keyword evidence="1" id="KW-0328">Glycosyltransferase</keyword>
<dbReference type="InterPro" id="IPR011916">
    <property type="entry name" value="LipoPS_heptosylTferase-III"/>
</dbReference>
<dbReference type="CDD" id="cd03789">
    <property type="entry name" value="GT9_LPS_heptosyltransferase"/>
    <property type="match status" value="1"/>
</dbReference>
<dbReference type="InterPro" id="IPR002201">
    <property type="entry name" value="Glyco_trans_9"/>
</dbReference>
<dbReference type="InterPro" id="IPR051199">
    <property type="entry name" value="LPS_LOS_Heptosyltrfase"/>
</dbReference>
<dbReference type="HOGENOM" id="CLU_038371_3_3_7"/>
<dbReference type="NCBIfam" id="TIGR02201">
    <property type="entry name" value="heptsyl_trn_III"/>
    <property type="match status" value="1"/>
</dbReference>
<organism evidence="3 4">
    <name type="scientific">Arcobacter nitrofigilis (strain ATCC 33309 / DSM 7299 / CCUG 15893 / LMG 7604 / NCTC 12251 / CI)</name>
    <name type="common">Campylobacter nitrofigilis</name>
    <dbReference type="NCBI Taxonomy" id="572480"/>
    <lineage>
        <taxon>Bacteria</taxon>
        <taxon>Pseudomonadati</taxon>
        <taxon>Campylobacterota</taxon>
        <taxon>Epsilonproteobacteria</taxon>
        <taxon>Campylobacterales</taxon>
        <taxon>Arcobacteraceae</taxon>
        <taxon>Arcobacter</taxon>
    </lineage>
</organism>
<dbReference type="OrthoDB" id="9760688at2"/>
<evidence type="ECO:0000313" key="4">
    <source>
        <dbReference type="Proteomes" id="UP000000939"/>
    </source>
</evidence>
<dbReference type="KEGG" id="ant:Arnit_2249"/>
<sequence>MNKINPKRILVMKFRNIGDVLLTTPLIKNLRFNFPDAIIDIAVNKGSKEMVTLNPNINEVIIYDRAKIKKYSPIKRIIEEIKFALSIRKKSYDMVINTTKGDRGAQLALISGAKIKVGYSGEKNILTKNVFTNYLPKQELRHTLEMDLDTLREFNLDIKEKKVEIFWSKEDEEKVDDILKKENIEIKNFIHIHAVSRWMFKCINDITMAKIIDYCEDHLAIKVILTAAPVSHEIERLNNILSLCNSKPIVLSGKLTLKQTVCLNKKAKIFIGVDTSIMHISAANNIPVLAFFGPSGTDHWGPWDNDMMESGYTKRNGFQTMGKHRVIAESRDCQPCGKDGCDGTKISDCLMNLDFEFIKKNINEMVND</sequence>
<dbReference type="RefSeq" id="WP_013136045.1">
    <property type="nucleotide sequence ID" value="NC_014166.1"/>
</dbReference>
<accession>D5V0T8</accession>
<reference evidence="3 4" key="1">
    <citation type="journal article" date="2010" name="Stand. Genomic Sci.">
        <title>Complete genome sequence of Arcobacter nitrofigilis type strain (CI).</title>
        <authorList>
            <person name="Pati A."/>
            <person name="Gronow S."/>
            <person name="Lapidus A."/>
            <person name="Copeland A."/>
            <person name="Glavina Del Rio T."/>
            <person name="Nolan M."/>
            <person name="Lucas S."/>
            <person name="Tice H."/>
            <person name="Cheng J.F."/>
            <person name="Han C."/>
            <person name="Chertkov O."/>
            <person name="Bruce D."/>
            <person name="Tapia R."/>
            <person name="Goodwin L."/>
            <person name="Pitluck S."/>
            <person name="Liolios K."/>
            <person name="Ivanova N."/>
            <person name="Mavromatis K."/>
            <person name="Chen A."/>
            <person name="Palaniappan K."/>
            <person name="Land M."/>
            <person name="Hauser L."/>
            <person name="Chang Y.J."/>
            <person name="Jeffries C.D."/>
            <person name="Detter J.C."/>
            <person name="Rohde M."/>
            <person name="Goker M."/>
            <person name="Bristow J."/>
            <person name="Eisen J.A."/>
            <person name="Markowitz V."/>
            <person name="Hugenholtz P."/>
            <person name="Klenk H.P."/>
            <person name="Kyrpides N.C."/>
        </authorList>
    </citation>
    <scope>NUCLEOTIDE SEQUENCE [LARGE SCALE GENOMIC DNA]</scope>
    <source>
        <strain evidence="4">ATCC 33309 / DSM 7299 / CCUG 15893 / LMG 7604 / NCTC 12251 / CI</strain>
    </source>
</reference>
<evidence type="ECO:0000256" key="2">
    <source>
        <dbReference type="ARBA" id="ARBA00022679"/>
    </source>
</evidence>
<dbReference type="GO" id="GO:0008713">
    <property type="term" value="F:ADP-heptose-lipopolysaccharide heptosyltransferase activity"/>
    <property type="evidence" value="ECO:0007669"/>
    <property type="project" value="TreeGrafter"/>
</dbReference>